<evidence type="ECO:0000313" key="2">
    <source>
        <dbReference type="EMBL" id="QJW93810.1"/>
    </source>
</evidence>
<feature type="transmembrane region" description="Helical" evidence="1">
    <location>
        <begin position="170"/>
        <end position="187"/>
    </location>
</feature>
<dbReference type="RefSeq" id="WP_171469936.1">
    <property type="nucleotide sequence ID" value="NZ_CP053452.2"/>
</dbReference>
<keyword evidence="3" id="KW-1185">Reference proteome</keyword>
<dbReference type="InterPro" id="IPR026467">
    <property type="entry name" value="Ser/Gly_Cys_C_dom"/>
</dbReference>
<proteinExistence type="predicted"/>
<organism evidence="2 3">
    <name type="scientific">Frigoriglobus tundricola</name>
    <dbReference type="NCBI Taxonomy" id="2774151"/>
    <lineage>
        <taxon>Bacteria</taxon>
        <taxon>Pseudomonadati</taxon>
        <taxon>Planctomycetota</taxon>
        <taxon>Planctomycetia</taxon>
        <taxon>Gemmatales</taxon>
        <taxon>Gemmataceae</taxon>
        <taxon>Frigoriglobus</taxon>
    </lineage>
</organism>
<feature type="transmembrane region" description="Helical" evidence="1">
    <location>
        <begin position="199"/>
        <end position="216"/>
    </location>
</feature>
<dbReference type="AlphaFoldDB" id="A0A6M5YKE3"/>
<reference evidence="3" key="1">
    <citation type="submission" date="2020-05" db="EMBL/GenBank/DDBJ databases">
        <title>Frigoriglobus tundricola gen. nov., sp. nov., a psychrotolerant cellulolytic planctomycete of the family Gemmataceae with two divergent copies of 16S rRNA gene.</title>
        <authorList>
            <person name="Kulichevskaya I.S."/>
            <person name="Ivanova A.A."/>
            <person name="Naumoff D.G."/>
            <person name="Beletsky A.V."/>
            <person name="Rijpstra W.I.C."/>
            <person name="Sinninghe Damste J.S."/>
            <person name="Mardanov A.V."/>
            <person name="Ravin N.V."/>
            <person name="Dedysh S.N."/>
        </authorList>
    </citation>
    <scope>NUCLEOTIDE SEQUENCE [LARGE SCALE GENOMIC DNA]</scope>
    <source>
        <strain evidence="3">PL17</strain>
    </source>
</reference>
<feature type="transmembrane region" description="Helical" evidence="1">
    <location>
        <begin position="332"/>
        <end position="353"/>
    </location>
</feature>
<dbReference type="NCBIfam" id="TIGR04222">
    <property type="entry name" value="near_uncomplex"/>
    <property type="match status" value="1"/>
</dbReference>
<evidence type="ECO:0000313" key="3">
    <source>
        <dbReference type="Proteomes" id="UP000503447"/>
    </source>
</evidence>
<name>A0A6M5YKE3_9BACT</name>
<accession>A0A6M5YKE3</accession>
<sequence length="493" mass="51446">MPTPDSDLYRRLLNFPIDEGTPALSFEARLARENGWDTAFARRVVLEYRRFLFLALTADHTVTPSESVDQAWHLHLTYTRSYWERMCGELLGRPLHHGPTRGGAAESRKFRDLYTSTLASYRLTFGETPPADVWPPVDVRFGEAAHFVRVNTARNWVVPKSALRRGLRSTGFGFGVVACAAGCGGVVADPFDLVGTDYLWFLVPLLLAALAVGLWLRNALRGPGTQPADESQLDWADAAYLAGGPHRLTTAAIARLVATGAARVSADGKVMEAVGAAPPEMSDVEREVFDALPFARDEREKMAHVARWVDRAFAERAAELRTAGYLLSAGRMVASGFAAVFPLFAVAVGFGGSRLVSGIETGKPVGLLLFTLIAALVTGVLLFLVSLNRTTRRGTLALACLRATAAPPPMDAKPDAVGQLVGLYGTSALAGCVLVDLAAFATWCPRPTPGGGDGGGGCGTGCTAGSGGDGGAGCGGGGCGGGGCGGGCGGCGG</sequence>
<keyword evidence="1" id="KW-1133">Transmembrane helix</keyword>
<evidence type="ECO:0000256" key="1">
    <source>
        <dbReference type="SAM" id="Phobius"/>
    </source>
</evidence>
<protein>
    <recommendedName>
        <fullName evidence="4">TIGR04222 domain-containing membrane protein</fullName>
    </recommendedName>
</protein>
<evidence type="ECO:0008006" key="4">
    <source>
        <dbReference type="Google" id="ProtNLM"/>
    </source>
</evidence>
<dbReference type="KEGG" id="ftj:FTUN_1321"/>
<keyword evidence="1" id="KW-0472">Membrane</keyword>
<dbReference type="Proteomes" id="UP000503447">
    <property type="component" value="Chromosome"/>
</dbReference>
<keyword evidence="1" id="KW-0812">Transmembrane</keyword>
<feature type="transmembrane region" description="Helical" evidence="1">
    <location>
        <begin position="365"/>
        <end position="385"/>
    </location>
</feature>
<dbReference type="EMBL" id="CP053452">
    <property type="protein sequence ID" value="QJW93810.1"/>
    <property type="molecule type" value="Genomic_DNA"/>
</dbReference>
<gene>
    <name evidence="2" type="ORF">FTUN_1321</name>
</gene>